<keyword evidence="4" id="KW-0732">Signal</keyword>
<name>B4KLA1_DROMO</name>
<dbReference type="SUPFAM" id="SSF53474">
    <property type="entry name" value="alpha/beta-Hydrolases"/>
    <property type="match status" value="1"/>
</dbReference>
<evidence type="ECO:0000259" key="6">
    <source>
        <dbReference type="Pfam" id="PF00930"/>
    </source>
</evidence>
<organism evidence="7 8">
    <name type="scientific">Drosophila mojavensis</name>
    <name type="common">Fruit fly</name>
    <dbReference type="NCBI Taxonomy" id="7230"/>
    <lineage>
        <taxon>Eukaryota</taxon>
        <taxon>Metazoa</taxon>
        <taxon>Ecdysozoa</taxon>
        <taxon>Arthropoda</taxon>
        <taxon>Hexapoda</taxon>
        <taxon>Insecta</taxon>
        <taxon>Pterygota</taxon>
        <taxon>Neoptera</taxon>
        <taxon>Endopterygota</taxon>
        <taxon>Diptera</taxon>
        <taxon>Brachycera</taxon>
        <taxon>Muscomorpha</taxon>
        <taxon>Ephydroidea</taxon>
        <taxon>Drosophilidae</taxon>
        <taxon>Drosophila</taxon>
    </lineage>
</organism>
<evidence type="ECO:0000313" key="7">
    <source>
        <dbReference type="EMBL" id="EDW11762.2"/>
    </source>
</evidence>
<dbReference type="GO" id="GO:0005886">
    <property type="term" value="C:plasma membrane"/>
    <property type="evidence" value="ECO:0007669"/>
    <property type="project" value="TreeGrafter"/>
</dbReference>
<reference evidence="7 8" key="1">
    <citation type="journal article" date="2007" name="Nature">
        <title>Evolution of genes and genomes on the Drosophila phylogeny.</title>
        <authorList>
            <consortium name="Drosophila 12 Genomes Consortium"/>
            <person name="Clark A.G."/>
            <person name="Eisen M.B."/>
            <person name="Smith D.R."/>
            <person name="Bergman C.M."/>
            <person name="Oliver B."/>
            <person name="Markow T.A."/>
            <person name="Kaufman T.C."/>
            <person name="Kellis M."/>
            <person name="Gelbart W."/>
            <person name="Iyer V.N."/>
            <person name="Pollard D.A."/>
            <person name="Sackton T.B."/>
            <person name="Larracuente A.M."/>
            <person name="Singh N.D."/>
            <person name="Abad J.P."/>
            <person name="Abt D.N."/>
            <person name="Adryan B."/>
            <person name="Aguade M."/>
            <person name="Akashi H."/>
            <person name="Anderson W.W."/>
            <person name="Aquadro C.F."/>
            <person name="Ardell D.H."/>
            <person name="Arguello R."/>
            <person name="Artieri C.G."/>
            <person name="Barbash D.A."/>
            <person name="Barker D."/>
            <person name="Barsanti P."/>
            <person name="Batterham P."/>
            <person name="Batzoglou S."/>
            <person name="Begun D."/>
            <person name="Bhutkar A."/>
            <person name="Blanco E."/>
            <person name="Bosak S.A."/>
            <person name="Bradley R.K."/>
            <person name="Brand A.D."/>
            <person name="Brent M.R."/>
            <person name="Brooks A.N."/>
            <person name="Brown R.H."/>
            <person name="Butlin R.K."/>
            <person name="Caggese C."/>
            <person name="Calvi B.R."/>
            <person name="Bernardo de Carvalho A."/>
            <person name="Caspi A."/>
            <person name="Castrezana S."/>
            <person name="Celniker S.E."/>
            <person name="Chang J.L."/>
            <person name="Chapple C."/>
            <person name="Chatterji S."/>
            <person name="Chinwalla A."/>
            <person name="Civetta A."/>
            <person name="Clifton S.W."/>
            <person name="Comeron J.M."/>
            <person name="Costello J.C."/>
            <person name="Coyne J.A."/>
            <person name="Daub J."/>
            <person name="David R.G."/>
            <person name="Delcher A.L."/>
            <person name="Delehaunty K."/>
            <person name="Do C.B."/>
            <person name="Ebling H."/>
            <person name="Edwards K."/>
            <person name="Eickbush T."/>
            <person name="Evans J.D."/>
            <person name="Filipski A."/>
            <person name="Findeiss S."/>
            <person name="Freyhult E."/>
            <person name="Fulton L."/>
            <person name="Fulton R."/>
            <person name="Garcia A.C."/>
            <person name="Gardiner A."/>
            <person name="Garfield D.A."/>
            <person name="Garvin B.E."/>
            <person name="Gibson G."/>
            <person name="Gilbert D."/>
            <person name="Gnerre S."/>
            <person name="Godfrey J."/>
            <person name="Good R."/>
            <person name="Gotea V."/>
            <person name="Gravely B."/>
            <person name="Greenberg A.J."/>
            <person name="Griffiths-Jones S."/>
            <person name="Gross S."/>
            <person name="Guigo R."/>
            <person name="Gustafson E.A."/>
            <person name="Haerty W."/>
            <person name="Hahn M.W."/>
            <person name="Halligan D.L."/>
            <person name="Halpern A.L."/>
            <person name="Halter G.M."/>
            <person name="Han M.V."/>
            <person name="Heger A."/>
            <person name="Hillier L."/>
            <person name="Hinrichs A.S."/>
            <person name="Holmes I."/>
            <person name="Hoskins R.A."/>
            <person name="Hubisz M.J."/>
            <person name="Hultmark D."/>
            <person name="Huntley M.A."/>
            <person name="Jaffe D.B."/>
            <person name="Jagadeeshan S."/>
            <person name="Jeck W.R."/>
            <person name="Johnson J."/>
            <person name="Jones C.D."/>
            <person name="Jordan W.C."/>
            <person name="Karpen G.H."/>
            <person name="Kataoka E."/>
            <person name="Keightley P.D."/>
            <person name="Kheradpour P."/>
            <person name="Kirkness E.F."/>
            <person name="Koerich L.B."/>
            <person name="Kristiansen K."/>
            <person name="Kudrna D."/>
            <person name="Kulathinal R.J."/>
            <person name="Kumar S."/>
            <person name="Kwok R."/>
            <person name="Lander E."/>
            <person name="Langley C.H."/>
            <person name="Lapoint R."/>
            <person name="Lazzaro B.P."/>
            <person name="Lee S.J."/>
            <person name="Levesque L."/>
            <person name="Li R."/>
            <person name="Lin C.F."/>
            <person name="Lin M.F."/>
            <person name="Lindblad-Toh K."/>
            <person name="Llopart A."/>
            <person name="Long M."/>
            <person name="Low L."/>
            <person name="Lozovsky E."/>
            <person name="Lu J."/>
            <person name="Luo M."/>
            <person name="Machado C.A."/>
            <person name="Makalowski W."/>
            <person name="Marzo M."/>
            <person name="Matsuda M."/>
            <person name="Matzkin L."/>
            <person name="McAllister B."/>
            <person name="McBride C.S."/>
            <person name="McKernan B."/>
            <person name="McKernan K."/>
            <person name="Mendez-Lago M."/>
            <person name="Minx P."/>
            <person name="Mollenhauer M.U."/>
            <person name="Montooth K."/>
            <person name="Mount S.M."/>
            <person name="Mu X."/>
            <person name="Myers E."/>
            <person name="Negre B."/>
            <person name="Newfeld S."/>
            <person name="Nielsen R."/>
            <person name="Noor M.A."/>
            <person name="O'Grady P."/>
            <person name="Pachter L."/>
            <person name="Papaceit M."/>
            <person name="Parisi M.J."/>
            <person name="Parisi M."/>
            <person name="Parts L."/>
            <person name="Pedersen J.S."/>
            <person name="Pesole G."/>
            <person name="Phillippy A.M."/>
            <person name="Ponting C.P."/>
            <person name="Pop M."/>
            <person name="Porcelli D."/>
            <person name="Powell J.R."/>
            <person name="Prohaska S."/>
            <person name="Pruitt K."/>
            <person name="Puig M."/>
            <person name="Quesneville H."/>
            <person name="Ram K.R."/>
            <person name="Rand D."/>
            <person name="Rasmussen M.D."/>
            <person name="Reed L.K."/>
            <person name="Reenan R."/>
            <person name="Reily A."/>
            <person name="Remington K.A."/>
            <person name="Rieger T.T."/>
            <person name="Ritchie M.G."/>
            <person name="Robin C."/>
            <person name="Rogers Y.H."/>
            <person name="Rohde C."/>
            <person name="Rozas J."/>
            <person name="Rubenfield M.J."/>
            <person name="Ruiz A."/>
            <person name="Russo S."/>
            <person name="Salzberg S.L."/>
            <person name="Sanchez-Gracia A."/>
            <person name="Saranga D.J."/>
            <person name="Sato H."/>
            <person name="Schaeffer S.W."/>
            <person name="Schatz M.C."/>
            <person name="Schlenke T."/>
            <person name="Schwartz R."/>
            <person name="Segarra C."/>
            <person name="Singh R.S."/>
            <person name="Sirot L."/>
            <person name="Sirota M."/>
            <person name="Sisneros N.B."/>
            <person name="Smith C.D."/>
            <person name="Smith T.F."/>
            <person name="Spieth J."/>
            <person name="Stage D.E."/>
            <person name="Stark A."/>
            <person name="Stephan W."/>
            <person name="Strausberg R.L."/>
            <person name="Strempel S."/>
            <person name="Sturgill D."/>
            <person name="Sutton G."/>
            <person name="Sutton G.G."/>
            <person name="Tao W."/>
            <person name="Teichmann S."/>
            <person name="Tobari Y.N."/>
            <person name="Tomimura Y."/>
            <person name="Tsolas J.M."/>
            <person name="Valente V.L."/>
            <person name="Venter E."/>
            <person name="Venter J.C."/>
            <person name="Vicario S."/>
            <person name="Vieira F.G."/>
            <person name="Vilella A.J."/>
            <person name="Villasante A."/>
            <person name="Walenz B."/>
            <person name="Wang J."/>
            <person name="Wasserman M."/>
            <person name="Watts T."/>
            <person name="Wilson D."/>
            <person name="Wilson R.K."/>
            <person name="Wing R.A."/>
            <person name="Wolfner M.F."/>
            <person name="Wong A."/>
            <person name="Wong G.K."/>
            <person name="Wu C.I."/>
            <person name="Wu G."/>
            <person name="Yamamoto D."/>
            <person name="Yang H.P."/>
            <person name="Yang S.P."/>
            <person name="Yorke J.A."/>
            <person name="Yoshida K."/>
            <person name="Zdobnov E."/>
            <person name="Zhang P."/>
            <person name="Zhang Y."/>
            <person name="Zimin A.V."/>
            <person name="Baldwin J."/>
            <person name="Abdouelleil A."/>
            <person name="Abdulkadir J."/>
            <person name="Abebe A."/>
            <person name="Abera B."/>
            <person name="Abreu J."/>
            <person name="Acer S.C."/>
            <person name="Aftuck L."/>
            <person name="Alexander A."/>
            <person name="An P."/>
            <person name="Anderson E."/>
            <person name="Anderson S."/>
            <person name="Arachi H."/>
            <person name="Azer M."/>
            <person name="Bachantsang P."/>
            <person name="Barry A."/>
            <person name="Bayul T."/>
            <person name="Berlin A."/>
            <person name="Bessette D."/>
            <person name="Bloom T."/>
            <person name="Blye J."/>
            <person name="Boguslavskiy L."/>
            <person name="Bonnet C."/>
            <person name="Boukhgalter B."/>
            <person name="Bourzgui I."/>
            <person name="Brown A."/>
            <person name="Cahill P."/>
            <person name="Channer S."/>
            <person name="Cheshatsang Y."/>
            <person name="Chuda L."/>
            <person name="Citroen M."/>
            <person name="Collymore A."/>
            <person name="Cooke P."/>
            <person name="Costello M."/>
            <person name="D'Aco K."/>
            <person name="Daza R."/>
            <person name="De Haan G."/>
            <person name="DeGray S."/>
            <person name="DeMaso C."/>
            <person name="Dhargay N."/>
            <person name="Dooley K."/>
            <person name="Dooley E."/>
            <person name="Doricent M."/>
            <person name="Dorje P."/>
            <person name="Dorjee K."/>
            <person name="Dupes A."/>
            <person name="Elong R."/>
            <person name="Falk J."/>
            <person name="Farina A."/>
            <person name="Faro S."/>
            <person name="Ferguson D."/>
            <person name="Fisher S."/>
            <person name="Foley C.D."/>
            <person name="Franke A."/>
            <person name="Friedrich D."/>
            <person name="Gadbois L."/>
            <person name="Gearin G."/>
            <person name="Gearin C.R."/>
            <person name="Giannoukos G."/>
            <person name="Goode T."/>
            <person name="Graham J."/>
            <person name="Grandbois E."/>
            <person name="Grewal S."/>
            <person name="Gyaltsen K."/>
            <person name="Hafez N."/>
            <person name="Hagos B."/>
            <person name="Hall J."/>
            <person name="Henson C."/>
            <person name="Hollinger A."/>
            <person name="Honan T."/>
            <person name="Huard M.D."/>
            <person name="Hughes L."/>
            <person name="Hurhula B."/>
            <person name="Husby M.E."/>
            <person name="Kamat A."/>
            <person name="Kanga B."/>
            <person name="Kashin S."/>
            <person name="Khazanovich D."/>
            <person name="Kisner P."/>
            <person name="Lance K."/>
            <person name="Lara M."/>
            <person name="Lee W."/>
            <person name="Lennon N."/>
            <person name="Letendre F."/>
            <person name="LeVine R."/>
            <person name="Lipovsky A."/>
            <person name="Liu X."/>
            <person name="Liu J."/>
            <person name="Liu S."/>
            <person name="Lokyitsang T."/>
            <person name="Lokyitsang Y."/>
            <person name="Lubonja R."/>
            <person name="Lui A."/>
            <person name="MacDonald P."/>
            <person name="Magnisalis V."/>
            <person name="Maru K."/>
            <person name="Matthews C."/>
            <person name="McCusker W."/>
            <person name="McDonough S."/>
            <person name="Mehta T."/>
            <person name="Meldrim J."/>
            <person name="Meneus L."/>
            <person name="Mihai O."/>
            <person name="Mihalev A."/>
            <person name="Mihova T."/>
            <person name="Mittelman R."/>
            <person name="Mlenga V."/>
            <person name="Montmayeur A."/>
            <person name="Mulrain L."/>
            <person name="Navidi A."/>
            <person name="Naylor J."/>
            <person name="Negash T."/>
            <person name="Nguyen T."/>
            <person name="Nguyen N."/>
            <person name="Nicol R."/>
            <person name="Norbu C."/>
            <person name="Norbu N."/>
            <person name="Novod N."/>
            <person name="O'Neill B."/>
            <person name="Osman S."/>
            <person name="Markiewicz E."/>
            <person name="Oyono O.L."/>
            <person name="Patti C."/>
            <person name="Phunkhang P."/>
            <person name="Pierre F."/>
            <person name="Priest M."/>
            <person name="Raghuraman S."/>
            <person name="Rege F."/>
            <person name="Reyes R."/>
            <person name="Rise C."/>
            <person name="Rogov P."/>
            <person name="Ross K."/>
            <person name="Ryan E."/>
            <person name="Settipalli S."/>
            <person name="Shea T."/>
            <person name="Sherpa N."/>
            <person name="Shi L."/>
            <person name="Shih D."/>
            <person name="Sparrow T."/>
            <person name="Spaulding J."/>
            <person name="Stalker J."/>
            <person name="Stange-Thomann N."/>
            <person name="Stavropoulos S."/>
            <person name="Stone C."/>
            <person name="Strader C."/>
            <person name="Tesfaye S."/>
            <person name="Thomson T."/>
            <person name="Thoulutsang Y."/>
            <person name="Thoulutsang D."/>
            <person name="Topham K."/>
            <person name="Topping I."/>
            <person name="Tsamla T."/>
            <person name="Vassiliev H."/>
            <person name="Vo A."/>
            <person name="Wangchuk T."/>
            <person name="Wangdi T."/>
            <person name="Weiand M."/>
            <person name="Wilkinson J."/>
            <person name="Wilson A."/>
            <person name="Yadav S."/>
            <person name="Young G."/>
            <person name="Yu Q."/>
            <person name="Zembek L."/>
            <person name="Zhong D."/>
            <person name="Zimmer A."/>
            <person name="Zwirko Z."/>
            <person name="Jaffe D.B."/>
            <person name="Alvarez P."/>
            <person name="Brockman W."/>
            <person name="Butler J."/>
            <person name="Chin C."/>
            <person name="Gnerre S."/>
            <person name="Grabherr M."/>
            <person name="Kleber M."/>
            <person name="Mauceli E."/>
            <person name="MacCallum I."/>
        </authorList>
    </citation>
    <scope>NUCLEOTIDE SEQUENCE [LARGE SCALE GENOMIC DNA]</scope>
    <source>
        <strain evidence="8">Tucson 15081-1352.22</strain>
    </source>
</reference>
<feature type="domain" description="Dipeptidylpeptidase IV N-terminal" evidence="6">
    <location>
        <begin position="97"/>
        <end position="449"/>
    </location>
</feature>
<feature type="domain" description="Peptidase S9 prolyl oligopeptidase catalytic" evidence="5">
    <location>
        <begin position="537"/>
        <end position="738"/>
    </location>
</feature>
<dbReference type="AlphaFoldDB" id="B4KLA1"/>
<feature type="chain" id="PRO_5006456583" description="Venom dipeptidyl peptidase 4" evidence="4">
    <location>
        <begin position="19"/>
        <end position="743"/>
    </location>
</feature>
<dbReference type="HOGENOM" id="CLU_006105_4_0_1"/>
<dbReference type="SMR" id="B4KLA1"/>
<dbReference type="eggNOG" id="KOG2100">
    <property type="taxonomic scope" value="Eukaryota"/>
</dbReference>
<dbReference type="InterPro" id="IPR002469">
    <property type="entry name" value="Peptidase_S9B_N"/>
</dbReference>
<dbReference type="GO" id="GO:0006508">
    <property type="term" value="P:proteolysis"/>
    <property type="evidence" value="ECO:0007669"/>
    <property type="project" value="InterPro"/>
</dbReference>
<dbReference type="InterPro" id="IPR050278">
    <property type="entry name" value="Serine_Prot_S9B/DPPIV"/>
</dbReference>
<dbReference type="PANTHER" id="PTHR11731:SF154">
    <property type="entry name" value="VENOM DIPEPTIDYL PEPTIDASE 4-LIKE PROTEIN"/>
    <property type="match status" value="1"/>
</dbReference>
<dbReference type="EMBL" id="CH933807">
    <property type="protein sequence ID" value="EDW11762.2"/>
    <property type="molecule type" value="Genomic_DNA"/>
</dbReference>
<dbReference type="GO" id="GO:0008236">
    <property type="term" value="F:serine-type peptidase activity"/>
    <property type="evidence" value="ECO:0007669"/>
    <property type="project" value="InterPro"/>
</dbReference>
<dbReference type="KEGG" id="dmo:Dmoj_GI13357"/>
<keyword evidence="8" id="KW-1185">Reference proteome</keyword>
<evidence type="ECO:0000256" key="1">
    <source>
        <dbReference type="ARBA" id="ARBA00010036"/>
    </source>
</evidence>
<comment type="similarity">
    <text evidence="1">Belongs to the peptidase S9B family. DPPIV subfamily.</text>
</comment>
<evidence type="ECO:0000256" key="2">
    <source>
        <dbReference type="ARBA" id="ARBA00023180"/>
    </source>
</evidence>
<dbReference type="SUPFAM" id="SSF82171">
    <property type="entry name" value="DPP6 N-terminal domain-like"/>
    <property type="match status" value="1"/>
</dbReference>
<proteinExistence type="inferred from homology"/>
<evidence type="ECO:0000256" key="4">
    <source>
        <dbReference type="SAM" id="SignalP"/>
    </source>
</evidence>
<sequence>MNVVLALLLLCAFGLSHASIIKLPTADDEKTPWDLLGAIYGTSGMRGFNGTWITDEEFYYTASDRSIRKYNAATKQNTVFLESTFLNTYSGATFTLSADNTKILVRYNLTGKFRYSNVAQYDVYDIATNSAIKIHKGEKLQYCAWSPLKDRLAYVYQNNVHIHFNENLEVAITEDGKDGIVYNGVPDWVYEEEVLSSGSALWWSPDGTKLAVGFFNDTNVETFRYFLYGDTENEYYQYPHEEHLKYPKSGTPNPTVYLRVFDLADNDPIMQRIVAPVDIVSSDHILQNVVWSDNNHLLITWMNRRQNLSTLQSCTPQGVCKEVTRIEEPDGWVAMSTPKCLKNGQNCIFAYFIDNWYQVWNLNLETGLNSWKSRGEFTVLNVYGYDEVNDKLYYQATLPGDPAQYHVFSNDDCLSCNNVDADGTTCRSATATFSKGFSYYTLSCTGPNPSYTQVWESATHTKVTDWELNSAYRAQVATKQMPTYRFLNVTLADGSIGIAKLALPPNFDESKKYPMIVNVYGGPNSVRVTNAFTVGYDAFVVTTRNTIYAPIDGRGTGNKGKKLLFSVNNDLGDHEVEDQIFVTNLLQQKFKFIDANRTGIWGWSYGGYMTAKTLEKDNAKVFKCGVSVAPVTSWLYYDTIYTERYMGLPTVNDNELKYNESSAFSNLDNFRTHGFLLIHGSGDDNVHYQHSLLLSKLLQRADIPFEEQTYTDENHSIGNALPHLYNTIDHFWLNCLNKTATKG</sequence>
<keyword evidence="2" id="KW-0325">Glycoprotein</keyword>
<dbReference type="PANTHER" id="PTHR11731">
    <property type="entry name" value="PROTEASE FAMILY S9B,C DIPEPTIDYL-PEPTIDASE IV-RELATED"/>
    <property type="match status" value="1"/>
</dbReference>
<dbReference type="FunFam" id="3.40.50.1820:FF:000003">
    <property type="entry name" value="Dipeptidyl peptidase 4"/>
    <property type="match status" value="1"/>
</dbReference>
<accession>B4KLA1</accession>
<dbReference type="MEROPS" id="S09.A64"/>
<dbReference type="Pfam" id="PF00326">
    <property type="entry name" value="Peptidase_S9"/>
    <property type="match status" value="1"/>
</dbReference>
<feature type="signal peptide" evidence="4">
    <location>
        <begin position="1"/>
        <end position="18"/>
    </location>
</feature>
<dbReference type="Gene3D" id="2.140.10.30">
    <property type="entry name" value="Dipeptidylpeptidase IV, N-terminal domain"/>
    <property type="match status" value="1"/>
</dbReference>
<dbReference type="Pfam" id="PF00930">
    <property type="entry name" value="DPPIV_N"/>
    <property type="match status" value="1"/>
</dbReference>
<dbReference type="Proteomes" id="UP000009192">
    <property type="component" value="Unassembled WGS sequence"/>
</dbReference>
<evidence type="ECO:0000259" key="5">
    <source>
        <dbReference type="Pfam" id="PF00326"/>
    </source>
</evidence>
<dbReference type="FunCoup" id="B4KLA1">
    <property type="interactions" value="98"/>
</dbReference>
<dbReference type="GO" id="GO:0008239">
    <property type="term" value="F:dipeptidyl-peptidase activity"/>
    <property type="evidence" value="ECO:0007669"/>
    <property type="project" value="TreeGrafter"/>
</dbReference>
<dbReference type="InterPro" id="IPR001375">
    <property type="entry name" value="Peptidase_S9_cat"/>
</dbReference>
<evidence type="ECO:0000256" key="3">
    <source>
        <dbReference type="ARBA" id="ARBA00072929"/>
    </source>
</evidence>
<dbReference type="InParanoid" id="B4KLA1"/>
<protein>
    <recommendedName>
        <fullName evidence="3">Venom dipeptidyl peptidase 4</fullName>
    </recommendedName>
</protein>
<gene>
    <name evidence="7" type="primary">Dmoj\GI13357</name>
    <name evidence="7" type="ORF">Dmoj_GI13357</name>
</gene>
<dbReference type="Gene3D" id="3.40.50.1820">
    <property type="entry name" value="alpha/beta hydrolase"/>
    <property type="match status" value="1"/>
</dbReference>
<evidence type="ECO:0000313" key="8">
    <source>
        <dbReference type="Proteomes" id="UP000009192"/>
    </source>
</evidence>
<dbReference type="InterPro" id="IPR029058">
    <property type="entry name" value="AB_hydrolase_fold"/>
</dbReference>
<dbReference type="OrthoDB" id="16520at2759"/>
<dbReference type="ESTHER" id="dromo-b4kla1">
    <property type="family name" value="DPP4N_Peptidase_S9"/>
</dbReference>